<protein>
    <submittedName>
        <fullName evidence="3">Uncharacterized protein</fullName>
    </submittedName>
</protein>
<accession>A0A9N8ERH0</accession>
<evidence type="ECO:0000256" key="1">
    <source>
        <dbReference type="SAM" id="Phobius"/>
    </source>
</evidence>
<feature type="transmembrane region" description="Helical" evidence="1">
    <location>
        <begin position="437"/>
        <end position="458"/>
    </location>
</feature>
<feature type="signal peptide" evidence="2">
    <location>
        <begin position="1"/>
        <end position="22"/>
    </location>
</feature>
<keyword evidence="1" id="KW-1133">Transmembrane helix</keyword>
<organism evidence="3 4">
    <name type="scientific">Seminavis robusta</name>
    <dbReference type="NCBI Taxonomy" id="568900"/>
    <lineage>
        <taxon>Eukaryota</taxon>
        <taxon>Sar</taxon>
        <taxon>Stramenopiles</taxon>
        <taxon>Ochrophyta</taxon>
        <taxon>Bacillariophyta</taxon>
        <taxon>Bacillariophyceae</taxon>
        <taxon>Bacillariophycidae</taxon>
        <taxon>Naviculales</taxon>
        <taxon>Naviculaceae</taxon>
        <taxon>Seminavis</taxon>
    </lineage>
</organism>
<keyword evidence="1" id="KW-0472">Membrane</keyword>
<reference evidence="3" key="1">
    <citation type="submission" date="2020-06" db="EMBL/GenBank/DDBJ databases">
        <authorList>
            <consortium name="Plant Systems Biology data submission"/>
        </authorList>
    </citation>
    <scope>NUCLEOTIDE SEQUENCE</scope>
    <source>
        <strain evidence="3">D6</strain>
    </source>
</reference>
<evidence type="ECO:0000313" key="4">
    <source>
        <dbReference type="Proteomes" id="UP001153069"/>
    </source>
</evidence>
<gene>
    <name evidence="3" type="ORF">SEMRO_1738_G294520.1</name>
</gene>
<name>A0A9N8ERH0_9STRA</name>
<comment type="caution">
    <text evidence="3">The sequence shown here is derived from an EMBL/GenBank/DDBJ whole genome shotgun (WGS) entry which is preliminary data.</text>
</comment>
<evidence type="ECO:0000256" key="2">
    <source>
        <dbReference type="SAM" id="SignalP"/>
    </source>
</evidence>
<feature type="chain" id="PRO_5040162878" evidence="2">
    <location>
        <begin position="23"/>
        <end position="479"/>
    </location>
</feature>
<keyword evidence="2" id="KW-0732">Signal</keyword>
<keyword evidence="1" id="KW-0812">Transmembrane</keyword>
<proteinExistence type="predicted"/>
<evidence type="ECO:0000313" key="3">
    <source>
        <dbReference type="EMBL" id="CAB9525857.1"/>
    </source>
</evidence>
<keyword evidence="4" id="KW-1185">Reference proteome</keyword>
<dbReference type="Proteomes" id="UP001153069">
    <property type="component" value="Unassembled WGS sequence"/>
</dbReference>
<sequence length="479" mass="54622">MAPLGLQSLVLVAATLTSLVSGRKQHQNAVPPSTGKDWISLHNKQGVEFQPAPAAKGTTPQQQRALRQAQKRLLQEESEESSESQQVLSYVDSAETYYDAYAQAWRYVGFYTDCNPAQEDRRRHRRKLNDEEEDPCQRYLLWAAYVDLGYTGLGIGEYQFWDTYAETWDTSACEKVGNVNEDGEIDETTCKRMNCHMPEGSKNWHLMGYYKEVEYTEWFEQLFKHEGYCVWQGNEYNFMYNNYGAWPEGCSETETYLKDGTALYYDTKALPNATMTYGLYTDARCSVDYEGDEVTMEQVLLNGDGDGDLLSVEYLDYWNEAMEIYRVCQPCRAYALNQGYGGDDGRRRRQLAEGKQRRLEDNDPNNGLFQCDDAAGYTNVNQCMKFRTKTDMEYASLEEVMEATLQGGVTSVTVDRRTYGSYRAGRTEVEIVPDWNLMWIACAVLGVGLASLLGAIAWTTTRCRALKGNNLKEPLITEL</sequence>
<dbReference type="OrthoDB" id="47082at2759"/>
<dbReference type="EMBL" id="CAICTM010001736">
    <property type="protein sequence ID" value="CAB9525857.1"/>
    <property type="molecule type" value="Genomic_DNA"/>
</dbReference>
<dbReference type="AlphaFoldDB" id="A0A9N8ERH0"/>